<dbReference type="STRING" id="22663.A0A2I0JIJ9"/>
<dbReference type="InterPro" id="IPR001584">
    <property type="entry name" value="Integrase_cat-core"/>
</dbReference>
<reference evidence="2 3" key="1">
    <citation type="submission" date="2017-11" db="EMBL/GenBank/DDBJ databases">
        <title>De-novo sequencing of pomegranate (Punica granatum L.) genome.</title>
        <authorList>
            <person name="Akparov Z."/>
            <person name="Amiraslanov A."/>
            <person name="Hajiyeva S."/>
            <person name="Abbasov M."/>
            <person name="Kaur K."/>
            <person name="Hamwieh A."/>
            <person name="Solovyev V."/>
            <person name="Salamov A."/>
            <person name="Braich B."/>
            <person name="Kosarev P."/>
            <person name="Mahmoud A."/>
            <person name="Hajiyev E."/>
            <person name="Babayeva S."/>
            <person name="Izzatullayeva V."/>
            <person name="Mammadov A."/>
            <person name="Mammadov A."/>
            <person name="Sharifova S."/>
            <person name="Ojaghi J."/>
            <person name="Eynullazada K."/>
            <person name="Bayramov B."/>
            <person name="Abdulazimova A."/>
            <person name="Shahmuradov I."/>
        </authorList>
    </citation>
    <scope>NUCLEOTIDE SEQUENCE [LARGE SCALE GENOMIC DNA]</scope>
    <source>
        <strain evidence="3">cv. AG2017</strain>
        <tissue evidence="2">Leaf</tissue>
    </source>
</reference>
<name>A0A2I0JIJ9_PUNGR</name>
<dbReference type="PANTHER" id="PTHR42648:SF18">
    <property type="entry name" value="RETROTRANSPOSON, UNCLASSIFIED-LIKE PROTEIN"/>
    <property type="match status" value="1"/>
</dbReference>
<dbReference type="EMBL" id="PGOL01001630">
    <property type="protein sequence ID" value="PKI56089.1"/>
    <property type="molecule type" value="Genomic_DNA"/>
</dbReference>
<dbReference type="GO" id="GO:0003676">
    <property type="term" value="F:nucleic acid binding"/>
    <property type="evidence" value="ECO:0007669"/>
    <property type="project" value="InterPro"/>
</dbReference>
<sequence>MGKQTRLPFKRSSWRAVEKLHLVHIDVCGLILVESLNGSRHFVILIDDYSRMCWIHFSKAKCEVFEAFQRFKNLVENESGCKIQAIRSDNVSEYTSNGFKAMCEEFGIHHQFTMPYSPQQNGVSKRKNMSIMEMARCLLQEKGLPKKFWAKAANTAVFLLNRLPTKAVDKKTPLGAWSASYEEAKEDKKWRTGMQEELSMIEKN</sequence>
<dbReference type="Gene3D" id="3.30.420.10">
    <property type="entry name" value="Ribonuclease H-like superfamily/Ribonuclease H"/>
    <property type="match status" value="1"/>
</dbReference>
<dbReference type="InterPro" id="IPR012337">
    <property type="entry name" value="RNaseH-like_sf"/>
</dbReference>
<comment type="caution">
    <text evidence="2">The sequence shown here is derived from an EMBL/GenBank/DDBJ whole genome shotgun (WGS) entry which is preliminary data.</text>
</comment>
<dbReference type="GO" id="GO:0015074">
    <property type="term" value="P:DNA integration"/>
    <property type="evidence" value="ECO:0007669"/>
    <property type="project" value="InterPro"/>
</dbReference>
<organism evidence="2 3">
    <name type="scientific">Punica granatum</name>
    <name type="common">Pomegranate</name>
    <dbReference type="NCBI Taxonomy" id="22663"/>
    <lineage>
        <taxon>Eukaryota</taxon>
        <taxon>Viridiplantae</taxon>
        <taxon>Streptophyta</taxon>
        <taxon>Embryophyta</taxon>
        <taxon>Tracheophyta</taxon>
        <taxon>Spermatophyta</taxon>
        <taxon>Magnoliopsida</taxon>
        <taxon>eudicotyledons</taxon>
        <taxon>Gunneridae</taxon>
        <taxon>Pentapetalae</taxon>
        <taxon>rosids</taxon>
        <taxon>malvids</taxon>
        <taxon>Myrtales</taxon>
        <taxon>Lythraceae</taxon>
        <taxon>Punica</taxon>
    </lineage>
</organism>
<dbReference type="SUPFAM" id="SSF53098">
    <property type="entry name" value="Ribonuclease H-like"/>
    <property type="match status" value="1"/>
</dbReference>
<feature type="domain" description="Integrase catalytic" evidence="1">
    <location>
        <begin position="4"/>
        <end position="181"/>
    </location>
</feature>
<proteinExistence type="predicted"/>
<dbReference type="Pfam" id="PF00665">
    <property type="entry name" value="rve"/>
    <property type="match status" value="1"/>
</dbReference>
<gene>
    <name evidence="2" type="ORF">CRG98_023521</name>
</gene>
<protein>
    <recommendedName>
        <fullName evidence="1">Integrase catalytic domain-containing protein</fullName>
    </recommendedName>
</protein>
<evidence type="ECO:0000259" key="1">
    <source>
        <dbReference type="PROSITE" id="PS50994"/>
    </source>
</evidence>
<accession>A0A2I0JIJ9</accession>
<dbReference type="AlphaFoldDB" id="A0A2I0JIJ9"/>
<keyword evidence="3" id="KW-1185">Reference proteome</keyword>
<evidence type="ECO:0000313" key="3">
    <source>
        <dbReference type="Proteomes" id="UP000233551"/>
    </source>
</evidence>
<dbReference type="InterPro" id="IPR039537">
    <property type="entry name" value="Retrotran_Ty1/copia-like"/>
</dbReference>
<evidence type="ECO:0000313" key="2">
    <source>
        <dbReference type="EMBL" id="PKI56089.1"/>
    </source>
</evidence>
<dbReference type="PROSITE" id="PS50994">
    <property type="entry name" value="INTEGRASE"/>
    <property type="match status" value="1"/>
</dbReference>
<dbReference type="Proteomes" id="UP000233551">
    <property type="component" value="Unassembled WGS sequence"/>
</dbReference>
<dbReference type="PANTHER" id="PTHR42648">
    <property type="entry name" value="TRANSPOSASE, PUTATIVE-RELATED"/>
    <property type="match status" value="1"/>
</dbReference>
<dbReference type="InterPro" id="IPR036397">
    <property type="entry name" value="RNaseH_sf"/>
</dbReference>